<protein>
    <submittedName>
        <fullName evidence="3">NADP oxidoreductase coenzyme F420-dependent</fullName>
    </submittedName>
</protein>
<comment type="caution">
    <text evidence="3">The sequence shown here is derived from an EMBL/GenBank/DDBJ whole genome shotgun (WGS) entry which is preliminary data.</text>
</comment>
<reference evidence="3 4" key="1">
    <citation type="submission" date="2012-11" db="EMBL/GenBank/DDBJ databases">
        <authorList>
            <person name="Huguet-Tapia J.C."/>
            <person name="Durkin A.S."/>
            <person name="Pettis G.S."/>
            <person name="Badger J.H."/>
        </authorList>
    </citation>
    <scope>NUCLEOTIDE SEQUENCE [LARGE SCALE GENOMIC DNA]</scope>
    <source>
        <strain evidence="3 4">91-03</strain>
    </source>
</reference>
<dbReference type="Pfam" id="PF03807">
    <property type="entry name" value="F420_oxidored"/>
    <property type="match status" value="1"/>
</dbReference>
<dbReference type="Proteomes" id="UP000010411">
    <property type="component" value="Unassembled WGS sequence"/>
</dbReference>
<dbReference type="InterPro" id="IPR051267">
    <property type="entry name" value="STEAP_metalloreductase"/>
</dbReference>
<keyword evidence="1" id="KW-0560">Oxidoreductase</keyword>
<feature type="domain" description="Pyrroline-5-carboxylate reductase catalytic N-terminal" evidence="2">
    <location>
        <begin position="10"/>
        <end position="100"/>
    </location>
</feature>
<dbReference type="AlphaFoldDB" id="L1KMT1"/>
<keyword evidence="4" id="KW-1185">Reference proteome</keyword>
<dbReference type="Gene3D" id="3.40.50.720">
    <property type="entry name" value="NAD(P)-binding Rossmann-like Domain"/>
    <property type="match status" value="1"/>
</dbReference>
<dbReference type="SUPFAM" id="SSF51735">
    <property type="entry name" value="NAD(P)-binding Rossmann-fold domains"/>
    <property type="match status" value="1"/>
</dbReference>
<evidence type="ECO:0000256" key="1">
    <source>
        <dbReference type="ARBA" id="ARBA00023002"/>
    </source>
</evidence>
<evidence type="ECO:0000313" key="3">
    <source>
        <dbReference type="EMBL" id="EKX61770.1"/>
    </source>
</evidence>
<evidence type="ECO:0000259" key="2">
    <source>
        <dbReference type="Pfam" id="PF03807"/>
    </source>
</evidence>
<evidence type="ECO:0000313" key="4">
    <source>
        <dbReference type="Proteomes" id="UP000010411"/>
    </source>
</evidence>
<dbReference type="RefSeq" id="WP_009332235.1">
    <property type="nucleotide sequence ID" value="NZ_AEJC01000563.1"/>
</dbReference>
<dbReference type="GO" id="GO:0016491">
    <property type="term" value="F:oxidoreductase activity"/>
    <property type="evidence" value="ECO:0007669"/>
    <property type="project" value="UniProtKB-KW"/>
</dbReference>
<dbReference type="InterPro" id="IPR028939">
    <property type="entry name" value="P5C_Rdtase_cat_N"/>
</dbReference>
<gene>
    <name evidence="3" type="ORF">STRIP9103_07373</name>
</gene>
<dbReference type="PATRIC" id="fig|698759.3.peg.7531"/>
<dbReference type="InterPro" id="IPR036291">
    <property type="entry name" value="NAD(P)-bd_dom_sf"/>
</dbReference>
<accession>L1KMT1</accession>
<dbReference type="EMBL" id="AEJC01000563">
    <property type="protein sequence ID" value="EKX61770.1"/>
    <property type="molecule type" value="Genomic_DNA"/>
</dbReference>
<dbReference type="PANTHER" id="PTHR14239">
    <property type="entry name" value="DUDULIN-RELATED"/>
    <property type="match status" value="1"/>
</dbReference>
<proteinExistence type="predicted"/>
<organism evidence="3 4">
    <name type="scientific">Streptomyces ipomoeae 91-03</name>
    <dbReference type="NCBI Taxonomy" id="698759"/>
    <lineage>
        <taxon>Bacteria</taxon>
        <taxon>Bacillati</taxon>
        <taxon>Actinomycetota</taxon>
        <taxon>Actinomycetes</taxon>
        <taxon>Kitasatosporales</taxon>
        <taxon>Streptomycetaceae</taxon>
        <taxon>Streptomyces</taxon>
    </lineage>
</organism>
<name>L1KMT1_9ACTN</name>
<sequence length="252" mass="26293">MQLTEGQIMKISVIGAGAIGGNLARKLSGAGHDVKVADARGPEGVAPDVLETGARAVALEDAVKDRDAVILAIPFGVAGQLADLFVSVPAETVVIDTSNYYPHLNGRIEAVEDGVVESVYTSELLGRPVVKAWNAALAETQRTKGVPAGTPGRIAIPVAGDSEEAKRVAMRLVDDTGFDPYDAGALADSWRQQPMGPAYCTELTLNELPAALAAADRVKDAAVRDSMAERFAALGANPTPADVVEMNRAAHR</sequence>